<feature type="active site" description="Proton donor" evidence="5">
    <location>
        <position position="114"/>
    </location>
</feature>
<feature type="binding site" evidence="6">
    <location>
        <position position="114"/>
    </location>
    <ligand>
        <name>GMP</name>
        <dbReference type="ChEBI" id="CHEBI:58115"/>
    </ligand>
</feature>
<dbReference type="PANTHER" id="PTHR12103:SF12">
    <property type="entry name" value="FI20020P1"/>
    <property type="match status" value="1"/>
</dbReference>
<reference evidence="7" key="1">
    <citation type="submission" date="2013-08" db="EMBL/GenBank/DDBJ databases">
        <title>Gene expansion shapes genome architecture in the human pathogen Lichtheimia corymbifera: an evolutionary genomics analysis in the ancient terrestrial Mucorales (Mucoromycotina).</title>
        <authorList>
            <person name="Schwartze V.U."/>
            <person name="Winter S."/>
            <person name="Shelest E."/>
            <person name="Marcet-Houben M."/>
            <person name="Horn F."/>
            <person name="Wehner S."/>
            <person name="Hoffmann K."/>
            <person name="Riege K."/>
            <person name="Sammeth M."/>
            <person name="Nowrousian M."/>
            <person name="Valiante V."/>
            <person name="Linde J."/>
            <person name="Jacobsen I.D."/>
            <person name="Marz M."/>
            <person name="Brakhage A.A."/>
            <person name="Gabaldon T."/>
            <person name="Bocker S."/>
            <person name="Voigt K."/>
        </authorList>
    </citation>
    <scope>NUCLEOTIDE SEQUENCE [LARGE SCALE GENOMIC DNA]</scope>
    <source>
        <strain evidence="7">FSU 9682</strain>
    </source>
</reference>
<dbReference type="OrthoDB" id="8062037at2759"/>
<name>A0A068S6M1_9FUNG</name>
<dbReference type="Pfam" id="PF05761">
    <property type="entry name" value="5_nucleotid"/>
    <property type="match status" value="1"/>
</dbReference>
<evidence type="ECO:0000256" key="4">
    <source>
        <dbReference type="ARBA" id="ARBA00022842"/>
    </source>
</evidence>
<keyword evidence="2 6" id="KW-0479">Metal-binding</keyword>
<dbReference type="InterPro" id="IPR036412">
    <property type="entry name" value="HAD-like_sf"/>
</dbReference>
<dbReference type="STRING" id="1263082.A0A068S6M1"/>
<dbReference type="PANTHER" id="PTHR12103">
    <property type="entry name" value="5'-NUCLEOTIDASE DOMAIN-CONTAINING"/>
    <property type="match status" value="1"/>
</dbReference>
<feature type="binding site" evidence="6">
    <location>
        <position position="398"/>
    </location>
    <ligand>
        <name>Mg(2+)</name>
        <dbReference type="ChEBI" id="CHEBI:18420"/>
    </ligand>
</feature>
<dbReference type="InterPro" id="IPR023214">
    <property type="entry name" value="HAD_sf"/>
</dbReference>
<evidence type="ECO:0000256" key="1">
    <source>
        <dbReference type="ARBA" id="ARBA00009589"/>
    </source>
</evidence>
<sequence>MLRLQSHRLTPLVTLSTLRPFHSTPCHHHATTIVDSLRSNFNAKKQEHIQLAKRDRATILSVTGSCDGLTTRKNYGQGGPSADVYGLGITSPTEVFINNELNLRHVNVYGFDYDYTLANYTDNLSKAIYDILKDILVDMMRYPKHIKDLQFDPTFAIRGLHFDVNKGWLMKIDNYANIQLNTVHLGRMPVNDPEEVIQHFGGTHISPDYLANNMFQLSDLFSVPQACLLSDILQYFKEHNISFHPRYLSDDVGQAARILHTGSHMDGEFGVGGRLHMAVIDDIAQYLEKSPKLVGFIERLRKHGKKTFLLTNSSLPFIDQGMKYLTSNSDWRDLFDAVIVSARKPEFYRSRRPFRRAQEPTWDSVDVFEPGEVYQGGNLTDFTRLTGWSGQNVLYFGDHVFSDLIDPIVEQGWRTGAIIHELDAEIQTRNTASYRHTLAWLIRIENLINEAQTYYGHEETDGLYSLINEWREQRRQARHELRNVFNSAFGSVFRTYHNPTYFAGKIRQFADIYMSSVTNLDHISMDYVFYPDRTYLPHERLVESLIDTGRIKELLRSSRHMMIV</sequence>
<dbReference type="AlphaFoldDB" id="A0A068S6M1"/>
<evidence type="ECO:0000313" key="8">
    <source>
        <dbReference type="Proteomes" id="UP000027586"/>
    </source>
</evidence>
<dbReference type="Gene3D" id="3.40.50.1000">
    <property type="entry name" value="HAD superfamily/HAD-like"/>
    <property type="match status" value="1"/>
</dbReference>
<protein>
    <submittedName>
        <fullName evidence="7">5-nucleotidase domain-containing protein 3</fullName>
    </submittedName>
</protein>
<dbReference type="InterPro" id="IPR008380">
    <property type="entry name" value="HAD-SF_hydro_IG_5-nucl"/>
</dbReference>
<comment type="similarity">
    <text evidence="1">Belongs to the 5'(3')-deoxyribonucleotidase family.</text>
</comment>
<keyword evidence="3" id="KW-0378">Hydrolase</keyword>
<accession>A0A068S6M1</accession>
<keyword evidence="8" id="KW-1185">Reference proteome</keyword>
<evidence type="ECO:0000313" key="7">
    <source>
        <dbReference type="EMBL" id="CDH56916.1"/>
    </source>
</evidence>
<gene>
    <name evidence="7" type="ORF">LCOR_07918.1</name>
</gene>
<dbReference type="PIRSF" id="PIRSF017434">
    <property type="entry name" value="Purine_5'-nucleotidase"/>
    <property type="match status" value="1"/>
</dbReference>
<dbReference type="GO" id="GO:0008253">
    <property type="term" value="F:5'-nucleotidase activity"/>
    <property type="evidence" value="ECO:0007669"/>
    <property type="project" value="TreeGrafter"/>
</dbReference>
<dbReference type="NCBIfam" id="TIGR02244">
    <property type="entry name" value="HAD-IG-Ncltidse"/>
    <property type="match status" value="1"/>
</dbReference>
<comment type="cofactor">
    <cofactor evidence="6">
        <name>Mg(2+)</name>
        <dbReference type="ChEBI" id="CHEBI:18420"/>
    </cofactor>
    <text evidence="6">Binds 1 Mg(2+) ion per subunit.</text>
</comment>
<evidence type="ECO:0000256" key="3">
    <source>
        <dbReference type="ARBA" id="ARBA00022801"/>
    </source>
</evidence>
<proteinExistence type="inferred from homology"/>
<keyword evidence="4 6" id="KW-0460">Magnesium</keyword>
<dbReference type="EMBL" id="CBTN010000042">
    <property type="protein sequence ID" value="CDH56916.1"/>
    <property type="molecule type" value="Genomic_DNA"/>
</dbReference>
<evidence type="ECO:0000256" key="2">
    <source>
        <dbReference type="ARBA" id="ARBA00022723"/>
    </source>
</evidence>
<dbReference type="SUPFAM" id="SSF56784">
    <property type="entry name" value="HAD-like"/>
    <property type="match status" value="1"/>
</dbReference>
<feature type="binding site" evidence="6">
    <location>
        <position position="112"/>
    </location>
    <ligand>
        <name>Mg(2+)</name>
        <dbReference type="ChEBI" id="CHEBI:18420"/>
    </ligand>
</feature>
<dbReference type="Proteomes" id="UP000027586">
    <property type="component" value="Unassembled WGS sequence"/>
</dbReference>
<dbReference type="InterPro" id="IPR016695">
    <property type="entry name" value="Pur_nucleotidase"/>
</dbReference>
<dbReference type="GO" id="GO:0046872">
    <property type="term" value="F:metal ion binding"/>
    <property type="evidence" value="ECO:0007669"/>
    <property type="project" value="UniProtKB-KW"/>
</dbReference>
<evidence type="ECO:0000256" key="5">
    <source>
        <dbReference type="PIRSR" id="PIRSR017434-1"/>
    </source>
</evidence>
<organism evidence="7 8">
    <name type="scientific">Lichtheimia corymbifera JMRC:FSU:9682</name>
    <dbReference type="NCBI Taxonomy" id="1263082"/>
    <lineage>
        <taxon>Eukaryota</taxon>
        <taxon>Fungi</taxon>
        <taxon>Fungi incertae sedis</taxon>
        <taxon>Mucoromycota</taxon>
        <taxon>Mucoromycotina</taxon>
        <taxon>Mucoromycetes</taxon>
        <taxon>Mucorales</taxon>
        <taxon>Lichtheimiaceae</taxon>
        <taxon>Lichtheimia</taxon>
    </lineage>
</organism>
<feature type="active site" description="Nucleophile" evidence="5">
    <location>
        <position position="112"/>
    </location>
</feature>
<evidence type="ECO:0000256" key="6">
    <source>
        <dbReference type="PIRSR" id="PIRSR017434-2"/>
    </source>
</evidence>
<dbReference type="VEuPathDB" id="FungiDB:LCOR_07918.1"/>
<comment type="caution">
    <text evidence="7">The sequence shown here is derived from an EMBL/GenBank/DDBJ whole genome shotgun (WGS) entry which is preliminary data.</text>
</comment>